<proteinExistence type="predicted"/>
<organism evidence="1 2">
    <name type="scientific">Camellia lanceoleosa</name>
    <dbReference type="NCBI Taxonomy" id="1840588"/>
    <lineage>
        <taxon>Eukaryota</taxon>
        <taxon>Viridiplantae</taxon>
        <taxon>Streptophyta</taxon>
        <taxon>Embryophyta</taxon>
        <taxon>Tracheophyta</taxon>
        <taxon>Spermatophyta</taxon>
        <taxon>Magnoliopsida</taxon>
        <taxon>eudicotyledons</taxon>
        <taxon>Gunneridae</taxon>
        <taxon>Pentapetalae</taxon>
        <taxon>asterids</taxon>
        <taxon>Ericales</taxon>
        <taxon>Theaceae</taxon>
        <taxon>Camellia</taxon>
    </lineage>
</organism>
<reference evidence="1 2" key="1">
    <citation type="journal article" date="2022" name="Plant J.">
        <title>Chromosome-level genome of Camellia lanceoleosa provides a valuable resource for understanding genome evolution and self-incompatibility.</title>
        <authorList>
            <person name="Gong W."/>
            <person name="Xiao S."/>
            <person name="Wang L."/>
            <person name="Liao Z."/>
            <person name="Chang Y."/>
            <person name="Mo W."/>
            <person name="Hu G."/>
            <person name="Li W."/>
            <person name="Zhao G."/>
            <person name="Zhu H."/>
            <person name="Hu X."/>
            <person name="Ji K."/>
            <person name="Xiang X."/>
            <person name="Song Q."/>
            <person name="Yuan D."/>
            <person name="Jin S."/>
            <person name="Zhang L."/>
        </authorList>
    </citation>
    <scope>NUCLEOTIDE SEQUENCE [LARGE SCALE GENOMIC DNA]</scope>
    <source>
        <strain evidence="1">SQ_2022a</strain>
    </source>
</reference>
<sequence length="349" mass="36422">MASIEKQTIDEATEIVSSDPLLGDSSEFTITEVTQPIVVPSLKDEPTDSELEGSITVGVVPISNQSDQMIEKSKVGKIKRSATKDRHTKVEGRGRRIRMPAACAARIFQLTGELGHKSDGETVKWLLERAEPAIFEATGTGTVPAIAVSVNGSLKIPTTPPTTTEAQAAKKKRKRACTSEFIDVSDSAPAPSPSNFAPVTTMTPQRLLPVWAVAGGGAPPNAFFMIPQPGTAIAGPSNQPQIWSIPAGAMPMFNVSARPVSNYVSAVQPGLSFGVAVGGGGEVQAPVGSVSNSASGEKSGKVSTMAPSSSSTTTATTTTTTQMLRDFSLEIYDKKELQFMVSSGGDQAA</sequence>
<keyword evidence="2" id="KW-1185">Reference proteome</keyword>
<protein>
    <submittedName>
        <fullName evidence="1">Transcription factor TCP19</fullName>
    </submittedName>
</protein>
<gene>
    <name evidence="1" type="ORF">LOK49_LG07G00499</name>
</gene>
<accession>A0ACC0GWP0</accession>
<comment type="caution">
    <text evidence="1">The sequence shown here is derived from an EMBL/GenBank/DDBJ whole genome shotgun (WGS) entry which is preliminary data.</text>
</comment>
<evidence type="ECO:0000313" key="2">
    <source>
        <dbReference type="Proteomes" id="UP001060215"/>
    </source>
</evidence>
<dbReference type="EMBL" id="CM045764">
    <property type="protein sequence ID" value="KAI8005575.1"/>
    <property type="molecule type" value="Genomic_DNA"/>
</dbReference>
<evidence type="ECO:0000313" key="1">
    <source>
        <dbReference type="EMBL" id="KAI8005575.1"/>
    </source>
</evidence>
<dbReference type="Proteomes" id="UP001060215">
    <property type="component" value="Chromosome 7"/>
</dbReference>
<name>A0ACC0GWP0_9ERIC</name>